<comment type="catalytic activity">
    <reaction evidence="4">
        <text>L-threonyl-[protein] + ATP = O-phospho-L-threonyl-[protein] + ADP + H(+)</text>
        <dbReference type="Rhea" id="RHEA:46608"/>
        <dbReference type="Rhea" id="RHEA-COMP:11060"/>
        <dbReference type="Rhea" id="RHEA-COMP:11605"/>
        <dbReference type="ChEBI" id="CHEBI:15378"/>
        <dbReference type="ChEBI" id="CHEBI:30013"/>
        <dbReference type="ChEBI" id="CHEBI:30616"/>
        <dbReference type="ChEBI" id="CHEBI:61977"/>
        <dbReference type="ChEBI" id="CHEBI:456216"/>
        <dbReference type="EC" id="2.7.11.24"/>
    </reaction>
    <physiologicalReaction direction="left-to-right" evidence="4">
        <dbReference type="Rhea" id="RHEA:46609"/>
    </physiologicalReaction>
</comment>
<reference evidence="7 8" key="1">
    <citation type="submission" date="2016-06" db="EMBL/GenBank/DDBJ databases">
        <authorList>
            <person name="Kjaerup R.B."/>
            <person name="Dalgaard T.S."/>
            <person name="Juul-Madsen H.R."/>
        </authorList>
    </citation>
    <scope>NUCLEOTIDE SEQUENCE [LARGE SCALE GENOMIC DNA]</scope>
</reference>
<evidence type="ECO:0000313" key="7">
    <source>
        <dbReference type="EMBL" id="SMQ51126.1"/>
    </source>
</evidence>
<dbReference type="EMBL" id="LT853696">
    <property type="protein sequence ID" value="SMQ51126.1"/>
    <property type="molecule type" value="Genomic_DNA"/>
</dbReference>
<dbReference type="PROSITE" id="PS00108">
    <property type="entry name" value="PROTEIN_KINASE_ST"/>
    <property type="match status" value="1"/>
</dbReference>
<dbReference type="InterPro" id="IPR008271">
    <property type="entry name" value="Ser/Thr_kinase_AS"/>
</dbReference>
<dbReference type="InterPro" id="IPR000719">
    <property type="entry name" value="Prot_kinase_dom"/>
</dbReference>
<dbReference type="Gene3D" id="1.10.510.10">
    <property type="entry name" value="Transferase(Phosphotransferase) domain 1"/>
    <property type="match status" value="1"/>
</dbReference>
<evidence type="ECO:0000259" key="6">
    <source>
        <dbReference type="PROSITE" id="PS50011"/>
    </source>
</evidence>
<evidence type="ECO:0000256" key="5">
    <source>
        <dbReference type="ARBA" id="ARBA00048130"/>
    </source>
</evidence>
<keyword evidence="3" id="KW-0067">ATP-binding</keyword>
<sequence length="311" mass="35582">MPLTLKVGQLLKGKTGCYEIIKQLQDSVWQATDSLRSQQVIVKYADHWRIRNERDVLLRFQTRTPRVRPLLDEVEDGSGNPILILRFLAEDALHTLDRRQFSRSEVKRISRGVLEALKALHEAGFVHTDVKPSNILLDFDSNSKQVTEVQLADFESTVAENSQHAIDGDAIGTAIFRSPEAHLQMSWSTPTDIWSFGATLISLLYGGGFHIFSPGVPVEDDVYDLKILMKHHQCFGPFPISYDEIADEGRLGVLMWIMENTPKESLKPFARTTIREICEEDKKFVLRIMKLDPRDRPTVGQLLEDEWFRHV</sequence>
<keyword evidence="1" id="KW-0808">Transferase</keyword>
<evidence type="ECO:0000313" key="8">
    <source>
        <dbReference type="Proteomes" id="UP000215127"/>
    </source>
</evidence>
<dbReference type="Proteomes" id="UP000215127">
    <property type="component" value="Chromosome 5"/>
</dbReference>
<evidence type="ECO:0000256" key="2">
    <source>
        <dbReference type="ARBA" id="ARBA00022741"/>
    </source>
</evidence>
<dbReference type="PANTHER" id="PTHR24055">
    <property type="entry name" value="MITOGEN-ACTIVATED PROTEIN KINASE"/>
    <property type="match status" value="1"/>
</dbReference>
<feature type="domain" description="Protein kinase" evidence="6">
    <location>
        <begin position="4"/>
        <end position="308"/>
    </location>
</feature>
<dbReference type="Pfam" id="PF00069">
    <property type="entry name" value="Pkinase"/>
    <property type="match status" value="1"/>
</dbReference>
<dbReference type="GO" id="GO:0005524">
    <property type="term" value="F:ATP binding"/>
    <property type="evidence" value="ECO:0007669"/>
    <property type="project" value="UniProtKB-KW"/>
</dbReference>
<dbReference type="InterPro" id="IPR050117">
    <property type="entry name" value="MAPK"/>
</dbReference>
<proteinExistence type="predicted"/>
<dbReference type="SMART" id="SM00220">
    <property type="entry name" value="S_TKc"/>
    <property type="match status" value="1"/>
</dbReference>
<keyword evidence="1" id="KW-0723">Serine/threonine-protein kinase</keyword>
<dbReference type="PROSITE" id="PS50011">
    <property type="entry name" value="PROTEIN_KINASE_DOM"/>
    <property type="match status" value="1"/>
</dbReference>
<comment type="catalytic activity">
    <reaction evidence="5">
        <text>L-seryl-[protein] + ATP = O-phospho-L-seryl-[protein] + ADP + H(+)</text>
        <dbReference type="Rhea" id="RHEA:17989"/>
        <dbReference type="Rhea" id="RHEA-COMP:9863"/>
        <dbReference type="Rhea" id="RHEA-COMP:11604"/>
        <dbReference type="ChEBI" id="CHEBI:15378"/>
        <dbReference type="ChEBI" id="CHEBI:29999"/>
        <dbReference type="ChEBI" id="CHEBI:30616"/>
        <dbReference type="ChEBI" id="CHEBI:83421"/>
        <dbReference type="ChEBI" id="CHEBI:456216"/>
        <dbReference type="EC" id="2.7.11.24"/>
    </reaction>
    <physiologicalReaction direction="left-to-right" evidence="5">
        <dbReference type="Rhea" id="RHEA:17990"/>
    </physiologicalReaction>
</comment>
<dbReference type="AlphaFoldDB" id="A0A1X7RUM4"/>
<keyword evidence="8" id="KW-1185">Reference proteome</keyword>
<accession>A0A1X7RUM4</accession>
<dbReference type="SUPFAM" id="SSF56112">
    <property type="entry name" value="Protein kinase-like (PK-like)"/>
    <property type="match status" value="1"/>
</dbReference>
<dbReference type="STRING" id="1276538.A0A1X7RUM4"/>
<dbReference type="GO" id="GO:0004707">
    <property type="term" value="F:MAP kinase activity"/>
    <property type="evidence" value="ECO:0007669"/>
    <property type="project" value="UniProtKB-EC"/>
</dbReference>
<keyword evidence="1" id="KW-0418">Kinase</keyword>
<dbReference type="InterPro" id="IPR011009">
    <property type="entry name" value="Kinase-like_dom_sf"/>
</dbReference>
<evidence type="ECO:0000256" key="1">
    <source>
        <dbReference type="ARBA" id="ARBA00022527"/>
    </source>
</evidence>
<organism evidence="7 8">
    <name type="scientific">Zymoseptoria tritici (strain ST99CH_3D7)</name>
    <dbReference type="NCBI Taxonomy" id="1276538"/>
    <lineage>
        <taxon>Eukaryota</taxon>
        <taxon>Fungi</taxon>
        <taxon>Dikarya</taxon>
        <taxon>Ascomycota</taxon>
        <taxon>Pezizomycotina</taxon>
        <taxon>Dothideomycetes</taxon>
        <taxon>Dothideomycetidae</taxon>
        <taxon>Mycosphaerellales</taxon>
        <taxon>Mycosphaerellaceae</taxon>
        <taxon>Zymoseptoria</taxon>
    </lineage>
</organism>
<evidence type="ECO:0000256" key="4">
    <source>
        <dbReference type="ARBA" id="ARBA00047919"/>
    </source>
</evidence>
<keyword evidence="2" id="KW-0547">Nucleotide-binding</keyword>
<evidence type="ECO:0000256" key="3">
    <source>
        <dbReference type="ARBA" id="ARBA00022840"/>
    </source>
</evidence>
<gene>
    <name evidence="7" type="ORF">ZT3D7_G6279</name>
</gene>
<name>A0A1X7RUM4_ZYMT9</name>
<protein>
    <recommendedName>
        <fullName evidence="6">Protein kinase domain-containing protein</fullName>
    </recommendedName>
</protein>